<dbReference type="InterPro" id="IPR029060">
    <property type="entry name" value="PIN-like_dom_sf"/>
</dbReference>
<organism evidence="10 11">
    <name type="scientific">Sphingomonas oligophenolica</name>
    <dbReference type="NCBI Taxonomy" id="301154"/>
    <lineage>
        <taxon>Bacteria</taxon>
        <taxon>Pseudomonadati</taxon>
        <taxon>Pseudomonadota</taxon>
        <taxon>Alphaproteobacteria</taxon>
        <taxon>Sphingomonadales</taxon>
        <taxon>Sphingomonadaceae</taxon>
        <taxon>Sphingomonas</taxon>
    </lineage>
</organism>
<dbReference type="InterPro" id="IPR022907">
    <property type="entry name" value="VapC_family"/>
</dbReference>
<dbReference type="SUPFAM" id="SSF88723">
    <property type="entry name" value="PIN domain-like"/>
    <property type="match status" value="1"/>
</dbReference>
<proteinExistence type="inferred from homology"/>
<accession>A0ABU9XXR8</accession>
<comment type="cofactor">
    <cofactor evidence="1 8">
        <name>Mg(2+)</name>
        <dbReference type="ChEBI" id="CHEBI:18420"/>
    </cofactor>
</comment>
<name>A0ABU9XXR8_9SPHN</name>
<feature type="domain" description="PIN" evidence="9">
    <location>
        <begin position="4"/>
        <end position="125"/>
    </location>
</feature>
<evidence type="ECO:0000256" key="5">
    <source>
        <dbReference type="ARBA" id="ARBA00022801"/>
    </source>
</evidence>
<keyword evidence="8" id="KW-0800">Toxin</keyword>
<keyword evidence="6 8" id="KW-0460">Magnesium</keyword>
<keyword evidence="3 8" id="KW-0540">Nuclease</keyword>
<dbReference type="RefSeq" id="WP_343887969.1">
    <property type="nucleotide sequence ID" value="NZ_BAAAEH010000005.1"/>
</dbReference>
<evidence type="ECO:0000256" key="6">
    <source>
        <dbReference type="ARBA" id="ARBA00022842"/>
    </source>
</evidence>
<comment type="similarity">
    <text evidence="7 8">Belongs to the PINc/VapC protein family.</text>
</comment>
<evidence type="ECO:0000259" key="9">
    <source>
        <dbReference type="Pfam" id="PF01850"/>
    </source>
</evidence>
<keyword evidence="4 8" id="KW-0479">Metal-binding</keyword>
<dbReference type="Proteomes" id="UP001419910">
    <property type="component" value="Unassembled WGS sequence"/>
</dbReference>
<evidence type="ECO:0000313" key="10">
    <source>
        <dbReference type="EMBL" id="MEN2788348.1"/>
    </source>
</evidence>
<keyword evidence="5 8" id="KW-0378">Hydrolase</keyword>
<evidence type="ECO:0000256" key="7">
    <source>
        <dbReference type="ARBA" id="ARBA00038093"/>
    </source>
</evidence>
<dbReference type="EMBL" id="JBDIME010000001">
    <property type="protein sequence ID" value="MEN2788348.1"/>
    <property type="molecule type" value="Genomic_DNA"/>
</dbReference>
<evidence type="ECO:0000256" key="1">
    <source>
        <dbReference type="ARBA" id="ARBA00001946"/>
    </source>
</evidence>
<reference evidence="10 11" key="1">
    <citation type="submission" date="2024-05" db="EMBL/GenBank/DDBJ databases">
        <authorList>
            <person name="Liu Q."/>
            <person name="Xin Y.-H."/>
        </authorList>
    </citation>
    <scope>NUCLEOTIDE SEQUENCE [LARGE SCALE GENOMIC DNA]</scope>
    <source>
        <strain evidence="10 11">CGMCC 1.10181</strain>
    </source>
</reference>
<dbReference type="Gene3D" id="3.40.50.1010">
    <property type="entry name" value="5'-nuclease"/>
    <property type="match status" value="1"/>
</dbReference>
<dbReference type="InterPro" id="IPR002716">
    <property type="entry name" value="PIN_dom"/>
</dbReference>
<evidence type="ECO:0000256" key="8">
    <source>
        <dbReference type="HAMAP-Rule" id="MF_00265"/>
    </source>
</evidence>
<dbReference type="HAMAP" id="MF_00265">
    <property type="entry name" value="VapC_Nob1"/>
    <property type="match status" value="1"/>
</dbReference>
<dbReference type="PANTHER" id="PTHR33653:SF1">
    <property type="entry name" value="RIBONUCLEASE VAPC2"/>
    <property type="match status" value="1"/>
</dbReference>
<evidence type="ECO:0000256" key="2">
    <source>
        <dbReference type="ARBA" id="ARBA00022649"/>
    </source>
</evidence>
<feature type="binding site" evidence="8">
    <location>
        <position position="7"/>
    </location>
    <ligand>
        <name>Mg(2+)</name>
        <dbReference type="ChEBI" id="CHEBI:18420"/>
    </ligand>
</feature>
<sequence>MTSYLLDTDIVSDLVRNPLGRAAARIADVGEDKICTSIIVACKLRYGAAKKGSTRLAAQVDAVLDVIRILNFEPDADQRYGTLRTQLETAGTVIGANDMLIAAHALSIGATLVTGNEREFSRVKGLHLENWLRPAEGG</sequence>
<evidence type="ECO:0000256" key="4">
    <source>
        <dbReference type="ARBA" id="ARBA00022723"/>
    </source>
</evidence>
<gene>
    <name evidence="8" type="primary">vapC</name>
    <name evidence="10" type="ORF">ABC974_01815</name>
</gene>
<dbReference type="InterPro" id="IPR050556">
    <property type="entry name" value="Type_II_TA_system_RNase"/>
</dbReference>
<comment type="function">
    <text evidence="8">Toxic component of a toxin-antitoxin (TA) system. An RNase.</text>
</comment>
<feature type="binding site" evidence="8">
    <location>
        <position position="98"/>
    </location>
    <ligand>
        <name>Mg(2+)</name>
        <dbReference type="ChEBI" id="CHEBI:18420"/>
    </ligand>
</feature>
<dbReference type="Pfam" id="PF01850">
    <property type="entry name" value="PIN"/>
    <property type="match status" value="1"/>
</dbReference>
<dbReference type="PANTHER" id="PTHR33653">
    <property type="entry name" value="RIBONUCLEASE VAPC2"/>
    <property type="match status" value="1"/>
</dbReference>
<keyword evidence="2 8" id="KW-1277">Toxin-antitoxin system</keyword>
<keyword evidence="11" id="KW-1185">Reference proteome</keyword>
<comment type="caution">
    <text evidence="10">The sequence shown here is derived from an EMBL/GenBank/DDBJ whole genome shotgun (WGS) entry which is preliminary data.</text>
</comment>
<dbReference type="EC" id="3.1.-.-" evidence="8"/>
<protein>
    <recommendedName>
        <fullName evidence="8">Ribonuclease VapC</fullName>
        <shortName evidence="8">RNase VapC</shortName>
        <ecNumber evidence="8">3.1.-.-</ecNumber>
    </recommendedName>
    <alternativeName>
        <fullName evidence="8">Toxin VapC</fullName>
    </alternativeName>
</protein>
<evidence type="ECO:0000313" key="11">
    <source>
        <dbReference type="Proteomes" id="UP001419910"/>
    </source>
</evidence>
<dbReference type="CDD" id="cd18748">
    <property type="entry name" value="PIN_VapC4-5_FitB-like"/>
    <property type="match status" value="1"/>
</dbReference>
<evidence type="ECO:0000256" key="3">
    <source>
        <dbReference type="ARBA" id="ARBA00022722"/>
    </source>
</evidence>